<dbReference type="Proteomes" id="UP000642920">
    <property type="component" value="Unassembled WGS sequence"/>
</dbReference>
<comment type="similarity">
    <text evidence="1">Belongs to the ComF/GntX family.</text>
</comment>
<evidence type="ECO:0000259" key="2">
    <source>
        <dbReference type="Pfam" id="PF00156"/>
    </source>
</evidence>
<dbReference type="AlphaFoldDB" id="A0A937DIQ3"/>
<name>A0A937DIQ3_9BACT</name>
<reference evidence="3" key="1">
    <citation type="submission" date="2021-01" db="EMBL/GenBank/DDBJ databases">
        <title>Marivirga sp. nov., isolated from intertidal surface sediments.</title>
        <authorList>
            <person name="Zhang M."/>
        </authorList>
    </citation>
    <scope>NUCLEOTIDE SEQUENCE</scope>
    <source>
        <strain evidence="3">SM1354</strain>
    </source>
</reference>
<gene>
    <name evidence="3" type="ORF">JKP34_02195</name>
</gene>
<dbReference type="CDD" id="cd06223">
    <property type="entry name" value="PRTases_typeI"/>
    <property type="match status" value="1"/>
</dbReference>
<organism evidence="3 4">
    <name type="scientific">Marivirga atlantica</name>
    <dbReference type="NCBI Taxonomy" id="1548457"/>
    <lineage>
        <taxon>Bacteria</taxon>
        <taxon>Pseudomonadati</taxon>
        <taxon>Bacteroidota</taxon>
        <taxon>Cytophagia</taxon>
        <taxon>Cytophagales</taxon>
        <taxon>Marivirgaceae</taxon>
        <taxon>Marivirga</taxon>
    </lineage>
</organism>
<keyword evidence="4" id="KW-1185">Reference proteome</keyword>
<comment type="caution">
    <text evidence="3">The sequence shown here is derived from an EMBL/GenBank/DDBJ whole genome shotgun (WGS) entry which is preliminary data.</text>
</comment>
<dbReference type="InterPro" id="IPR000836">
    <property type="entry name" value="PRTase_dom"/>
</dbReference>
<evidence type="ECO:0000256" key="1">
    <source>
        <dbReference type="ARBA" id="ARBA00008007"/>
    </source>
</evidence>
<sequence>MFQNQSLGLILNDFVSLFYPNYCACCNITLSPSENTVCTHCLNQLQETKLHERQPNELHQRFYEMPELRYAFTYCWFQNEGIIQKLLHQLKYKGHSEIGLFLGERYGQLLSDKNYDKTIDIICSVPLHFKKYKKRGYNQADLIAEGLAKTFNKPFKRLLKKEYNLGSQTKKHRIERFQNVEDSFSLLSKQKIKNKHILVVDDVLTTGATMQAACQPLLKAGATISILTIAAVR</sequence>
<protein>
    <submittedName>
        <fullName evidence="3">ComF family protein</fullName>
    </submittedName>
</protein>
<accession>A0A937DIQ3</accession>
<evidence type="ECO:0000313" key="4">
    <source>
        <dbReference type="Proteomes" id="UP000642920"/>
    </source>
</evidence>
<evidence type="ECO:0000313" key="3">
    <source>
        <dbReference type="EMBL" id="MBL0764044.1"/>
    </source>
</evidence>
<proteinExistence type="inferred from homology"/>
<dbReference type="Gene3D" id="3.40.50.2020">
    <property type="match status" value="1"/>
</dbReference>
<dbReference type="InterPro" id="IPR029057">
    <property type="entry name" value="PRTase-like"/>
</dbReference>
<dbReference type="PANTHER" id="PTHR47505:SF1">
    <property type="entry name" value="DNA UTILIZATION PROTEIN YHGH"/>
    <property type="match status" value="1"/>
</dbReference>
<feature type="domain" description="Phosphoribosyltransferase" evidence="2">
    <location>
        <begin position="143"/>
        <end position="228"/>
    </location>
</feature>
<dbReference type="RefSeq" id="WP_201917245.1">
    <property type="nucleotide sequence ID" value="NZ_JAERQG010000001.1"/>
</dbReference>
<dbReference type="Pfam" id="PF00156">
    <property type="entry name" value="Pribosyltran"/>
    <property type="match status" value="1"/>
</dbReference>
<dbReference type="EMBL" id="JAERQG010000001">
    <property type="protein sequence ID" value="MBL0764044.1"/>
    <property type="molecule type" value="Genomic_DNA"/>
</dbReference>
<dbReference type="PANTHER" id="PTHR47505">
    <property type="entry name" value="DNA UTILIZATION PROTEIN YHGH"/>
    <property type="match status" value="1"/>
</dbReference>
<dbReference type="InterPro" id="IPR051910">
    <property type="entry name" value="ComF/GntX_DNA_util-trans"/>
</dbReference>
<dbReference type="SUPFAM" id="SSF53271">
    <property type="entry name" value="PRTase-like"/>
    <property type="match status" value="1"/>
</dbReference>